<comment type="function">
    <text evidence="7">Catalyzes the methyl esterification of L-isoaspartyl residues in peptides and proteins that result from spontaneous decomposition of normal L-aspartyl and L-asparaginyl residues. It plays a role in the repair and/or degradation of damaged proteins.</text>
</comment>
<keyword evidence="6 7" id="KW-0949">S-adenosyl-L-methionine</keyword>
<reference evidence="9" key="1">
    <citation type="journal article" date="2019" name="Int. J. Syst. Evol. Microbiol.">
        <title>The Global Catalogue of Microorganisms (GCM) 10K type strain sequencing project: providing services to taxonomists for standard genome sequencing and annotation.</title>
        <authorList>
            <consortium name="The Broad Institute Genomics Platform"/>
            <consortium name="The Broad Institute Genome Sequencing Center for Infectious Disease"/>
            <person name="Wu L."/>
            <person name="Ma J."/>
        </authorList>
    </citation>
    <scope>NUCLEOTIDE SEQUENCE [LARGE SCALE GENOMIC DNA]</scope>
    <source>
        <strain evidence="9">CGMCC 1.15419</strain>
    </source>
</reference>
<dbReference type="CDD" id="cd02440">
    <property type="entry name" value="AdoMet_MTases"/>
    <property type="match status" value="1"/>
</dbReference>
<feature type="active site" evidence="7">
    <location>
        <position position="68"/>
    </location>
</feature>
<dbReference type="InterPro" id="IPR029063">
    <property type="entry name" value="SAM-dependent_MTases_sf"/>
</dbReference>
<evidence type="ECO:0000313" key="9">
    <source>
        <dbReference type="Proteomes" id="UP000640509"/>
    </source>
</evidence>
<dbReference type="PANTHER" id="PTHR11579">
    <property type="entry name" value="PROTEIN-L-ISOASPARTATE O-METHYLTRANSFERASE"/>
    <property type="match status" value="1"/>
</dbReference>
<dbReference type="PANTHER" id="PTHR11579:SF0">
    <property type="entry name" value="PROTEIN-L-ISOASPARTATE(D-ASPARTATE) O-METHYLTRANSFERASE"/>
    <property type="match status" value="1"/>
</dbReference>
<keyword evidence="9" id="KW-1185">Reference proteome</keyword>
<evidence type="ECO:0000256" key="5">
    <source>
        <dbReference type="ARBA" id="ARBA00022679"/>
    </source>
</evidence>
<comment type="similarity">
    <text evidence="2 7">Belongs to the methyltransferase superfamily. L-isoaspartyl/D-aspartyl protein methyltransferase family.</text>
</comment>
<evidence type="ECO:0000256" key="4">
    <source>
        <dbReference type="ARBA" id="ARBA00022603"/>
    </source>
</evidence>
<organism evidence="8 9">
    <name type="scientific">Paracoccus acridae</name>
    <dbReference type="NCBI Taxonomy" id="1795310"/>
    <lineage>
        <taxon>Bacteria</taxon>
        <taxon>Pseudomonadati</taxon>
        <taxon>Pseudomonadota</taxon>
        <taxon>Alphaproteobacteria</taxon>
        <taxon>Rhodobacterales</taxon>
        <taxon>Paracoccaceae</taxon>
        <taxon>Paracoccus</taxon>
    </lineage>
</organism>
<comment type="subcellular location">
    <subcellularLocation>
        <location evidence="1 7">Cytoplasm</location>
    </subcellularLocation>
</comment>
<dbReference type="HAMAP" id="MF_00090">
    <property type="entry name" value="PIMT"/>
    <property type="match status" value="1"/>
</dbReference>
<keyword evidence="5 7" id="KW-0808">Transferase</keyword>
<keyword evidence="4 7" id="KW-0489">Methyltransferase</keyword>
<dbReference type="EC" id="2.1.1.77" evidence="7"/>
<dbReference type="SUPFAM" id="SSF53335">
    <property type="entry name" value="S-adenosyl-L-methionine-dependent methyltransferases"/>
    <property type="match status" value="1"/>
</dbReference>
<evidence type="ECO:0000313" key="8">
    <source>
        <dbReference type="EMBL" id="GGF71113.1"/>
    </source>
</evidence>
<sequence length="220" mass="24170">MNEGHDDEDDPAERKMRFLFQLRSRGVTDPRVLAAMERIDRGLFVRGQFADRAYEDTPLPIPCGQTISQPSVVGLMTQSLNPGPRDTVLEIGTGSGYQAAVLSGLCRRVYTVDRHRRLVTEAEAIFRHLGLHNITAQVADGSRGLHDQAPFDRILVTAAAEDPPGPLLAQLKIGGIMVVPVGQSDAVQTLIRVTRTETGYDYDELRQVRFVPLVEGLGPT</sequence>
<evidence type="ECO:0000256" key="7">
    <source>
        <dbReference type="HAMAP-Rule" id="MF_00090"/>
    </source>
</evidence>
<dbReference type="NCBIfam" id="TIGR00080">
    <property type="entry name" value="pimt"/>
    <property type="match status" value="1"/>
</dbReference>
<evidence type="ECO:0000256" key="3">
    <source>
        <dbReference type="ARBA" id="ARBA00022490"/>
    </source>
</evidence>
<name>A0ABQ1VIV4_9RHOB</name>
<evidence type="ECO:0000256" key="6">
    <source>
        <dbReference type="ARBA" id="ARBA00022691"/>
    </source>
</evidence>
<dbReference type="NCBIfam" id="NF001453">
    <property type="entry name" value="PRK00312.1"/>
    <property type="match status" value="1"/>
</dbReference>
<dbReference type="Gene3D" id="3.40.50.150">
    <property type="entry name" value="Vaccinia Virus protein VP39"/>
    <property type="match status" value="1"/>
</dbReference>
<dbReference type="InterPro" id="IPR000682">
    <property type="entry name" value="PCMT"/>
</dbReference>
<comment type="catalytic activity">
    <reaction evidence="7">
        <text>[protein]-L-isoaspartate + S-adenosyl-L-methionine = [protein]-L-isoaspartate alpha-methyl ester + S-adenosyl-L-homocysteine</text>
        <dbReference type="Rhea" id="RHEA:12705"/>
        <dbReference type="Rhea" id="RHEA-COMP:12143"/>
        <dbReference type="Rhea" id="RHEA-COMP:12144"/>
        <dbReference type="ChEBI" id="CHEBI:57856"/>
        <dbReference type="ChEBI" id="CHEBI:59789"/>
        <dbReference type="ChEBI" id="CHEBI:90596"/>
        <dbReference type="ChEBI" id="CHEBI:90598"/>
        <dbReference type="EC" id="2.1.1.77"/>
    </reaction>
</comment>
<comment type="caution">
    <text evidence="8">The sequence shown here is derived from an EMBL/GenBank/DDBJ whole genome shotgun (WGS) entry which is preliminary data.</text>
</comment>
<dbReference type="Proteomes" id="UP000640509">
    <property type="component" value="Unassembled WGS sequence"/>
</dbReference>
<dbReference type="RefSeq" id="WP_103171139.1">
    <property type="nucleotide sequence ID" value="NZ_BMIV01000008.1"/>
</dbReference>
<dbReference type="EMBL" id="BMIV01000008">
    <property type="protein sequence ID" value="GGF71113.1"/>
    <property type="molecule type" value="Genomic_DNA"/>
</dbReference>
<evidence type="ECO:0000256" key="1">
    <source>
        <dbReference type="ARBA" id="ARBA00004496"/>
    </source>
</evidence>
<proteinExistence type="inferred from homology"/>
<gene>
    <name evidence="7 8" type="primary">pcm</name>
    <name evidence="8" type="ORF">GCM10011402_24620</name>
</gene>
<accession>A0ABQ1VIV4</accession>
<dbReference type="PROSITE" id="PS01279">
    <property type="entry name" value="PCMT"/>
    <property type="match status" value="1"/>
</dbReference>
<dbReference type="Pfam" id="PF01135">
    <property type="entry name" value="PCMT"/>
    <property type="match status" value="1"/>
</dbReference>
<protein>
    <recommendedName>
        <fullName evidence="7">Protein-L-isoaspartate O-methyltransferase</fullName>
        <ecNumber evidence="7">2.1.1.77</ecNumber>
    </recommendedName>
    <alternativeName>
        <fullName evidence="7">L-isoaspartyl protein carboxyl methyltransferase</fullName>
    </alternativeName>
    <alternativeName>
        <fullName evidence="7">Protein L-isoaspartyl methyltransferase</fullName>
    </alternativeName>
    <alternativeName>
        <fullName evidence="7">Protein-beta-aspartate methyltransferase</fullName>
        <shortName evidence="7">PIMT</shortName>
    </alternativeName>
</protein>
<keyword evidence="3 7" id="KW-0963">Cytoplasm</keyword>
<evidence type="ECO:0000256" key="2">
    <source>
        <dbReference type="ARBA" id="ARBA00005369"/>
    </source>
</evidence>